<feature type="transmembrane region" description="Helical" evidence="1">
    <location>
        <begin position="20"/>
        <end position="35"/>
    </location>
</feature>
<keyword evidence="3" id="KW-1185">Reference proteome</keyword>
<proteinExistence type="predicted"/>
<feature type="transmembrane region" description="Helical" evidence="1">
    <location>
        <begin position="47"/>
        <end position="65"/>
    </location>
</feature>
<evidence type="ECO:0000313" key="2">
    <source>
        <dbReference type="EMBL" id="QQO90424.1"/>
    </source>
</evidence>
<evidence type="ECO:0000313" key="3">
    <source>
        <dbReference type="Proteomes" id="UP000596123"/>
    </source>
</evidence>
<name>A0A7T8IWB3_9CAUD</name>
<dbReference type="Proteomes" id="UP000596123">
    <property type="component" value="Segment"/>
</dbReference>
<sequence>MIPYYHSPFYSSLLIWRKRLRNCVALLIAILLFHGRVPPPESVPDMWFWTGCVFGVVCFVCYCYMAMYERYILEACDHLNKNTIIGVPNFEALEHRHAKWFRRKFKSEPRETNTWKI</sequence>
<dbReference type="EMBL" id="MW366843">
    <property type="protein sequence ID" value="QQO90424.1"/>
    <property type="molecule type" value="Genomic_DNA"/>
</dbReference>
<evidence type="ECO:0008006" key="4">
    <source>
        <dbReference type="Google" id="ProtNLM"/>
    </source>
</evidence>
<keyword evidence="1" id="KW-1133">Transmembrane helix</keyword>
<gene>
    <name evidence="2" type="ORF">pEaSNUABM5_00282</name>
</gene>
<reference evidence="2 3" key="1">
    <citation type="submission" date="2020-12" db="EMBL/GenBank/DDBJ databases">
        <title>Complete genome sequence of Erwinia phage pEa_SNUABM_5.</title>
        <authorList>
            <person name="Kim S.G."/>
            <person name="Lee S.B."/>
            <person name="Kwon J."/>
            <person name="Park S.C."/>
        </authorList>
    </citation>
    <scope>NUCLEOTIDE SEQUENCE [LARGE SCALE GENOMIC DNA]</scope>
</reference>
<keyword evidence="1" id="KW-0472">Membrane</keyword>
<protein>
    <recommendedName>
        <fullName evidence="4">Transmembrane protein</fullName>
    </recommendedName>
</protein>
<evidence type="ECO:0000256" key="1">
    <source>
        <dbReference type="SAM" id="Phobius"/>
    </source>
</evidence>
<keyword evidence="1" id="KW-0812">Transmembrane</keyword>
<organism evidence="2 3">
    <name type="scientific">Erwinia phage pEa_SNUABM_5</name>
    <dbReference type="NCBI Taxonomy" id="2797313"/>
    <lineage>
        <taxon>Viruses</taxon>
        <taxon>Duplodnaviria</taxon>
        <taxon>Heunggongvirae</taxon>
        <taxon>Uroviricota</taxon>
        <taxon>Caudoviricetes</taxon>
        <taxon>Rivsvirus</taxon>
        <taxon>Rivsvirus SNUABM5</taxon>
    </lineage>
</organism>
<accession>A0A7T8IWB3</accession>